<feature type="region of interest" description="Disordered" evidence="1">
    <location>
        <begin position="1"/>
        <end position="157"/>
    </location>
</feature>
<accession>A0A5N0TNP1</accession>
<protein>
    <submittedName>
        <fullName evidence="3">Glycosyltransferase family 2 protein</fullName>
    </submittedName>
</protein>
<gene>
    <name evidence="3" type="ORF">F6B40_03155</name>
</gene>
<dbReference type="InterPro" id="IPR029044">
    <property type="entry name" value="Nucleotide-diphossugar_trans"/>
</dbReference>
<feature type="compositionally biased region" description="Basic and acidic residues" evidence="1">
    <location>
        <begin position="470"/>
        <end position="479"/>
    </location>
</feature>
<keyword evidence="4" id="KW-1185">Reference proteome</keyword>
<feature type="region of interest" description="Disordered" evidence="1">
    <location>
        <begin position="458"/>
        <end position="479"/>
    </location>
</feature>
<dbReference type="PANTHER" id="PTHR43179">
    <property type="entry name" value="RHAMNOSYLTRANSFERASE WBBL"/>
    <property type="match status" value="1"/>
</dbReference>
<dbReference type="SUPFAM" id="SSF53448">
    <property type="entry name" value="Nucleotide-diphospho-sugar transferases"/>
    <property type="match status" value="1"/>
</dbReference>
<name>A0A5N0TNP1_9MICO</name>
<dbReference type="PANTHER" id="PTHR43179:SF7">
    <property type="entry name" value="RHAMNOSYLTRANSFERASE WBBL"/>
    <property type="match status" value="1"/>
</dbReference>
<comment type="caution">
    <text evidence="3">The sequence shown here is derived from an EMBL/GenBank/DDBJ whole genome shotgun (WGS) entry which is preliminary data.</text>
</comment>
<organism evidence="3 4">
    <name type="scientific">Microbacterium caowuchunii</name>
    <dbReference type="NCBI Taxonomy" id="2614638"/>
    <lineage>
        <taxon>Bacteria</taxon>
        <taxon>Bacillati</taxon>
        <taxon>Actinomycetota</taxon>
        <taxon>Actinomycetes</taxon>
        <taxon>Micrococcales</taxon>
        <taxon>Microbacteriaceae</taxon>
        <taxon>Microbacterium</taxon>
    </lineage>
</organism>
<dbReference type="GO" id="GO:0016740">
    <property type="term" value="F:transferase activity"/>
    <property type="evidence" value="ECO:0007669"/>
    <property type="project" value="UniProtKB-KW"/>
</dbReference>
<keyword evidence="3" id="KW-0808">Transferase</keyword>
<dbReference type="Pfam" id="PF00535">
    <property type="entry name" value="Glycos_transf_2"/>
    <property type="match status" value="1"/>
</dbReference>
<feature type="domain" description="Glycosyltransferase 2-like" evidence="2">
    <location>
        <begin position="169"/>
        <end position="310"/>
    </location>
</feature>
<evidence type="ECO:0000313" key="4">
    <source>
        <dbReference type="Proteomes" id="UP000326838"/>
    </source>
</evidence>
<dbReference type="Gene3D" id="3.90.550.10">
    <property type="entry name" value="Spore Coat Polysaccharide Biosynthesis Protein SpsA, Chain A"/>
    <property type="match status" value="1"/>
</dbReference>
<evidence type="ECO:0000256" key="1">
    <source>
        <dbReference type="SAM" id="MobiDB-lite"/>
    </source>
</evidence>
<dbReference type="EMBL" id="VYUY01000005">
    <property type="protein sequence ID" value="KAA9135526.1"/>
    <property type="molecule type" value="Genomic_DNA"/>
</dbReference>
<dbReference type="InterPro" id="IPR001173">
    <property type="entry name" value="Glyco_trans_2-like"/>
</dbReference>
<sequence length="479" mass="52422">MRRGRTSPSCAWENPGRRSGSTTTGRRRARAPCSPSARWSTSWPVGSRGHPGGCPTRDSNGCGGSCWSPDDWRGGTSSRDPRLTWPCAGRRSPIEHEPSPARGHGRTLPPSGRVRPVARSADGALRGLHRRPDDYRSRRGPVTAERTDPGADLYDDDSFVEGAPVDVAVIVVSYNSADDISRLLPDLRREASSTRMRVVVADNASSDGTLALLSEHTDVVAIPTGGNLGYSGAINTAMRHIGDADAVLILNPDLRLDAGAIPRMLRRLRSSPDIGAVVPLLRDEDGSVYYSLRREPTVLRALADAVIGRYWQRRPGPLSEHVRDPRQYGGCHPIEWATGAALMISTYAAAAVGEWDERFFLYSEETDYQRRLRNAGWSVWFEPAAGATHRRGGSGASAALDALLTVNRVRYMEKHRPLSAPAFRAAVMLGEQLRRSPSNARSRWALWRRTRWSLLPPHSQPAVVSGSSTEARRDGCDTT</sequence>
<dbReference type="AlphaFoldDB" id="A0A5N0TNP1"/>
<evidence type="ECO:0000313" key="3">
    <source>
        <dbReference type="EMBL" id="KAA9135526.1"/>
    </source>
</evidence>
<reference evidence="4" key="1">
    <citation type="submission" date="2019-09" db="EMBL/GenBank/DDBJ databases">
        <title>Mumia zhuanghuii sp. nov. isolated from the intestinal contents of plateau pika (Ochotona curzoniae) in the Qinghai-Tibet plateau of China.</title>
        <authorList>
            <person name="Tian Z."/>
        </authorList>
    </citation>
    <scope>NUCLEOTIDE SEQUENCE [LARGE SCALE GENOMIC DNA]</scope>
    <source>
        <strain evidence="4">L-033</strain>
    </source>
</reference>
<dbReference type="Proteomes" id="UP000326838">
    <property type="component" value="Unassembled WGS sequence"/>
</dbReference>
<dbReference type="CDD" id="cd04186">
    <property type="entry name" value="GT_2_like_c"/>
    <property type="match status" value="1"/>
</dbReference>
<proteinExistence type="predicted"/>
<evidence type="ECO:0000259" key="2">
    <source>
        <dbReference type="Pfam" id="PF00535"/>
    </source>
</evidence>